<evidence type="ECO:0000313" key="3">
    <source>
        <dbReference type="RefSeq" id="XP_027253945.1"/>
    </source>
</evidence>
<evidence type="ECO:0000313" key="2">
    <source>
        <dbReference type="Proteomes" id="UP001108280"/>
    </source>
</evidence>
<dbReference type="GeneID" id="113833723"/>
<feature type="region of interest" description="Disordered" evidence="1">
    <location>
        <begin position="1"/>
        <end position="29"/>
    </location>
</feature>
<feature type="compositionally biased region" description="Basic residues" evidence="1">
    <location>
        <begin position="106"/>
        <end position="134"/>
    </location>
</feature>
<proteinExistence type="predicted"/>
<accession>A0A9J7F8P9</accession>
<reference evidence="2" key="2">
    <citation type="journal article" date="2020" name="Biotechnol. Bioeng.">
        <title>Chromosome-scale scaffolds for the Chinese hamster reference genome assembly to facilitate the study of the CHO epigenome.</title>
        <authorList>
            <person name="Hilliard W."/>
            <person name="MacDonald M."/>
            <person name="Lee K.H."/>
        </authorList>
    </citation>
    <scope>NUCLEOTIDE SEQUENCE [LARGE SCALE GENOMIC DNA]</scope>
    <source>
        <strain evidence="2">17A/GY</strain>
    </source>
</reference>
<dbReference type="KEGG" id="cge:113833723"/>
<reference evidence="2" key="1">
    <citation type="journal article" date="2018" name="Biotechnol. Bioeng.">
        <title>A reference genome of the Chinese hamster based on a hybrid assembly strategy.</title>
        <authorList>
            <person name="Rupp O."/>
            <person name="MacDonald M.L."/>
            <person name="Li S."/>
            <person name="Dhiman H."/>
            <person name="Polson S."/>
            <person name="Griep S."/>
            <person name="Heffner K."/>
            <person name="Hernandez I."/>
            <person name="Brinkrolf K."/>
            <person name="Jadhav V."/>
            <person name="Samoudi M."/>
            <person name="Hao H."/>
            <person name="Kingham B."/>
            <person name="Goesmann A."/>
            <person name="Betenbaugh M.J."/>
            <person name="Lewis N.E."/>
            <person name="Borth N."/>
            <person name="Lee K.H."/>
        </authorList>
    </citation>
    <scope>NUCLEOTIDE SEQUENCE [LARGE SCALE GENOMIC DNA]</scope>
    <source>
        <strain evidence="2">17A/GY</strain>
    </source>
</reference>
<dbReference type="RefSeq" id="XP_027253945.1">
    <property type="nucleotide sequence ID" value="XM_027398144.1"/>
</dbReference>
<feature type="compositionally biased region" description="Basic and acidic residues" evidence="1">
    <location>
        <begin position="240"/>
        <end position="249"/>
    </location>
</feature>
<feature type="compositionally biased region" description="Basic and acidic residues" evidence="1">
    <location>
        <begin position="9"/>
        <end position="19"/>
    </location>
</feature>
<feature type="region of interest" description="Disordered" evidence="1">
    <location>
        <begin position="46"/>
        <end position="285"/>
    </location>
</feature>
<reference evidence="3" key="3">
    <citation type="submission" date="2025-08" db="UniProtKB">
        <authorList>
            <consortium name="RefSeq"/>
        </authorList>
    </citation>
    <scope>IDENTIFICATION</scope>
    <source>
        <strain evidence="3">17A/GY</strain>
        <tissue evidence="3">Liver</tissue>
    </source>
</reference>
<name>A0A9J7F8P9_CRIGR</name>
<gene>
    <name evidence="3" type="primary">LOC113833723</name>
</gene>
<evidence type="ECO:0000256" key="1">
    <source>
        <dbReference type="SAM" id="MobiDB-lite"/>
    </source>
</evidence>
<protein>
    <submittedName>
        <fullName evidence="3">Translation initiation factor IF-2-like</fullName>
    </submittedName>
</protein>
<feature type="compositionally biased region" description="Low complexity" evidence="1">
    <location>
        <begin position="88"/>
        <end position="98"/>
    </location>
</feature>
<keyword evidence="2" id="KW-1185">Reference proteome</keyword>
<sequence>MLQGLKRQQGREGGNDDAHLVLGAHGSRRREPRLGPCLFLIFGKGQQLAKLGRRGAAATDARDAPKPDATSTARAPGPRLTSAHGRPARPGLASRSAPARPPARARPQRRGGARPARPRSRAPFPRRSRLRPRTGRQPQPASRPGPATHPLGRRREARGGSRNGEEPDTRRATASCPQNGARAASRPRPPSASPTGFPPGGALTQRSRRRPRLEAAQMPAGAGARMGGPGNTEGRAPVSETRRLEEPGGHVRFSLPPRNAASGFVRPTAGPSGGARAPGKRARLA</sequence>
<organism evidence="2 3">
    <name type="scientific">Cricetulus griseus</name>
    <name type="common">Chinese hamster</name>
    <name type="synonym">Cricetulus barabensis griseus</name>
    <dbReference type="NCBI Taxonomy" id="10029"/>
    <lineage>
        <taxon>Eukaryota</taxon>
        <taxon>Metazoa</taxon>
        <taxon>Chordata</taxon>
        <taxon>Craniata</taxon>
        <taxon>Vertebrata</taxon>
        <taxon>Euteleostomi</taxon>
        <taxon>Mammalia</taxon>
        <taxon>Eutheria</taxon>
        <taxon>Euarchontoglires</taxon>
        <taxon>Glires</taxon>
        <taxon>Rodentia</taxon>
        <taxon>Myomorpha</taxon>
        <taxon>Muroidea</taxon>
        <taxon>Cricetidae</taxon>
        <taxon>Cricetinae</taxon>
        <taxon>Cricetulus</taxon>
    </lineage>
</organism>
<dbReference type="Proteomes" id="UP001108280">
    <property type="component" value="Chromosome 2"/>
</dbReference>
<feature type="compositionally biased region" description="Basic and acidic residues" evidence="1">
    <location>
        <begin position="153"/>
        <end position="171"/>
    </location>
</feature>
<dbReference type="AlphaFoldDB" id="A0A9J7F8P9"/>